<accession>A0A2H6CS38</accession>
<dbReference type="GO" id="GO:0005524">
    <property type="term" value="F:ATP binding"/>
    <property type="evidence" value="ECO:0007669"/>
    <property type="project" value="UniProtKB-KW"/>
</dbReference>
<dbReference type="SUPFAM" id="SSF68923">
    <property type="entry name" value="PEP carboxykinase N-terminal domain"/>
    <property type="match status" value="1"/>
</dbReference>
<dbReference type="Proteomes" id="UP000236214">
    <property type="component" value="Unassembled WGS sequence"/>
</dbReference>
<gene>
    <name evidence="8" type="ORF">TEHN7118_0613</name>
</gene>
<keyword evidence="9" id="KW-1185">Reference proteome</keyword>
<dbReference type="UniPathway" id="UPA00138"/>
<evidence type="ECO:0000256" key="5">
    <source>
        <dbReference type="ARBA" id="ARBA00022840"/>
    </source>
</evidence>
<sequence>MATIGRFNRSEVKKENQLFSRFKTLVETAFYGNNVTSVTNLQKAYHLATQASGTVVTDLPVKHTSDLGLPEETKMLIFNDGKIVGRTAAARVVIGHPGVDSDYYQGILREALYQSREQNFYTADVVVGLDEKFMVKSHLMLPEGFENNLYSYLLNFQIANKQWQERYENSVSYEENDIYLFANPNWHHPDFPFGLALFDPEHNVAAVLGLRYFGELKKGTLTLAWATAHRNNYVACHGGIKQYQLPEGNKYTMAAFGLSGSGKSTITLTQHGGKYKVDVLHDDAFIIDRDTGSTIALEPAYFDKVQDYPLTHNTVDYYLTMQNVGATKDKEGKTVPVLQDIRNGNGRTVKSRYVTKNRVDALDEKLDAVFWIMKDDSLPPVVKVEDPILAAVFGLTLATKRSTAENVVGDVDLNQLVIEPYADPFRAYPLAEDYRNFRDLFNKNKTACYILNTDAFHGKDITPQVTLSSIEKIITGEAIFEQFGPIKEMSYLPIEGYELDLNDKKYMKDIHARLQSRLDFILKENNTNEGYDALPEETAEMMRHVISEL</sequence>
<dbReference type="AlphaFoldDB" id="A0A2H6CS38"/>
<evidence type="ECO:0000256" key="4">
    <source>
        <dbReference type="ARBA" id="ARBA00022741"/>
    </source>
</evidence>
<comment type="catalytic activity">
    <reaction evidence="7">
        <text>oxaloacetate + ATP = phosphoenolpyruvate + ADP + CO2</text>
        <dbReference type="Rhea" id="RHEA:18617"/>
        <dbReference type="ChEBI" id="CHEBI:16452"/>
        <dbReference type="ChEBI" id="CHEBI:16526"/>
        <dbReference type="ChEBI" id="CHEBI:30616"/>
        <dbReference type="ChEBI" id="CHEBI:58702"/>
        <dbReference type="ChEBI" id="CHEBI:456216"/>
        <dbReference type="EC" id="4.1.1.49"/>
    </reaction>
</comment>
<organism evidence="8 9">
    <name type="scientific">Tetragenococcus halophilus subsp. halophilus</name>
    <dbReference type="NCBI Taxonomy" id="1513897"/>
    <lineage>
        <taxon>Bacteria</taxon>
        <taxon>Bacillati</taxon>
        <taxon>Bacillota</taxon>
        <taxon>Bacilli</taxon>
        <taxon>Lactobacillales</taxon>
        <taxon>Enterococcaceae</taxon>
        <taxon>Tetragenococcus</taxon>
    </lineage>
</organism>
<dbReference type="InterPro" id="IPR008210">
    <property type="entry name" value="PEP_carboxykinase_N"/>
</dbReference>
<comment type="caution">
    <text evidence="8">The sequence shown here is derived from an EMBL/GenBank/DDBJ whole genome shotgun (WGS) entry which is preliminary data.</text>
</comment>
<comment type="similarity">
    <text evidence="2">Belongs to the phosphoenolpyruvate carboxykinase (ATP) family.</text>
</comment>
<dbReference type="RefSeq" id="WP_061840718.1">
    <property type="nucleotide sequence ID" value="NZ_BDEC01000022.1"/>
</dbReference>
<reference evidence="8 9" key="1">
    <citation type="submission" date="2016-05" db="EMBL/GenBank/DDBJ databases">
        <title>Whole genome sequencing of Tetragenococcus halophilus subsp. halophilus NISL 7118.</title>
        <authorList>
            <person name="Shiwa Y."/>
            <person name="Nishimura I."/>
            <person name="Yoshikawa H."/>
            <person name="Koyama Y."/>
            <person name="Oguma T."/>
        </authorList>
    </citation>
    <scope>NUCLEOTIDE SEQUENCE [LARGE SCALE GENOMIC DNA]</scope>
    <source>
        <strain evidence="8 9">NISL 7118</strain>
    </source>
</reference>
<dbReference type="EC" id="4.1.1.49" evidence="3"/>
<proteinExistence type="inferred from homology"/>
<dbReference type="InterPro" id="IPR013035">
    <property type="entry name" value="PEP_carboxykinase_C"/>
</dbReference>
<dbReference type="Pfam" id="PF01293">
    <property type="entry name" value="PEPCK_ATP"/>
    <property type="match status" value="1"/>
</dbReference>
<name>A0A2H6CS38_TETHA</name>
<evidence type="ECO:0000256" key="3">
    <source>
        <dbReference type="ARBA" id="ARBA00012363"/>
    </source>
</evidence>
<dbReference type="Gene3D" id="3.40.449.10">
    <property type="entry name" value="Phosphoenolpyruvate Carboxykinase, domain 1"/>
    <property type="match status" value="1"/>
</dbReference>
<dbReference type="GO" id="GO:0006094">
    <property type="term" value="P:gluconeogenesis"/>
    <property type="evidence" value="ECO:0007669"/>
    <property type="project" value="UniProtKB-UniPathway"/>
</dbReference>
<evidence type="ECO:0000256" key="1">
    <source>
        <dbReference type="ARBA" id="ARBA00004742"/>
    </source>
</evidence>
<evidence type="ECO:0000256" key="7">
    <source>
        <dbReference type="ARBA" id="ARBA00047371"/>
    </source>
</evidence>
<keyword evidence="4" id="KW-0547">Nucleotide-binding</keyword>
<dbReference type="InterPro" id="IPR001272">
    <property type="entry name" value="PEP_carboxykinase_ATP"/>
</dbReference>
<comment type="pathway">
    <text evidence="1">Carbohydrate biosynthesis; gluconeogenesis.</text>
</comment>
<dbReference type="GO" id="GO:0004612">
    <property type="term" value="F:phosphoenolpyruvate carboxykinase (ATP) activity"/>
    <property type="evidence" value="ECO:0007669"/>
    <property type="project" value="UniProtKB-EC"/>
</dbReference>
<protein>
    <recommendedName>
        <fullName evidence="3">phosphoenolpyruvate carboxykinase (ATP)</fullName>
        <ecNumber evidence="3">4.1.1.49</ecNumber>
    </recommendedName>
</protein>
<dbReference type="Gene3D" id="3.90.228.20">
    <property type="match status" value="2"/>
</dbReference>
<evidence type="ECO:0000313" key="8">
    <source>
        <dbReference type="EMBL" id="GBD67807.1"/>
    </source>
</evidence>
<keyword evidence="6" id="KW-0456">Lyase</keyword>
<dbReference type="SUPFAM" id="SSF53795">
    <property type="entry name" value="PEP carboxykinase-like"/>
    <property type="match status" value="1"/>
</dbReference>
<evidence type="ECO:0000313" key="9">
    <source>
        <dbReference type="Proteomes" id="UP000236214"/>
    </source>
</evidence>
<keyword evidence="5" id="KW-0067">ATP-binding</keyword>
<evidence type="ECO:0000256" key="2">
    <source>
        <dbReference type="ARBA" id="ARBA00006052"/>
    </source>
</evidence>
<dbReference type="EMBL" id="BDEC01000022">
    <property type="protein sequence ID" value="GBD67807.1"/>
    <property type="molecule type" value="Genomic_DNA"/>
</dbReference>
<evidence type="ECO:0000256" key="6">
    <source>
        <dbReference type="ARBA" id="ARBA00023239"/>
    </source>
</evidence>
<dbReference type="GeneID" id="64054886"/>